<sequence>MELTSGCRLTLHPITDFLWVLVSTLGYYQSLRNELVSCVLLILPRLYFTKPPIFQNEIYSLALFFIQKYVLSWYQYGSVKGYWQKFWVFETR</sequence>
<keyword evidence="2" id="KW-1185">Reference proteome</keyword>
<reference evidence="1 2" key="1">
    <citation type="journal article" date="2020" name="ISME J.">
        <title>Comparative genomics reveals insights into cyanobacterial evolution and habitat adaptation.</title>
        <authorList>
            <person name="Chen M.Y."/>
            <person name="Teng W.K."/>
            <person name="Zhao L."/>
            <person name="Hu C.X."/>
            <person name="Zhou Y.K."/>
            <person name="Han B.P."/>
            <person name="Song L.R."/>
            <person name="Shu W.S."/>
        </authorList>
    </citation>
    <scope>NUCLEOTIDE SEQUENCE [LARGE SCALE GENOMIC DNA]</scope>
    <source>
        <strain evidence="1 2">FACHB-391</strain>
    </source>
</reference>
<organism evidence="1 2">
    <name type="scientific">Nostoc linckia FACHB-391</name>
    <dbReference type="NCBI Taxonomy" id="2692906"/>
    <lineage>
        <taxon>Bacteria</taxon>
        <taxon>Bacillati</taxon>
        <taxon>Cyanobacteriota</taxon>
        <taxon>Cyanophyceae</taxon>
        <taxon>Nostocales</taxon>
        <taxon>Nostocaceae</taxon>
        <taxon>Nostoc</taxon>
    </lineage>
</organism>
<comment type="caution">
    <text evidence="1">The sequence shown here is derived from an EMBL/GenBank/DDBJ whole genome shotgun (WGS) entry which is preliminary data.</text>
</comment>
<gene>
    <name evidence="1" type="ORF">H6G95_23290</name>
</gene>
<dbReference type="Proteomes" id="UP000604661">
    <property type="component" value="Unassembled WGS sequence"/>
</dbReference>
<evidence type="ECO:0000313" key="1">
    <source>
        <dbReference type="EMBL" id="MBD2563484.1"/>
    </source>
</evidence>
<evidence type="ECO:0000313" key="2">
    <source>
        <dbReference type="Proteomes" id="UP000604661"/>
    </source>
</evidence>
<name>A0ABR8F341_NOSLI</name>
<proteinExistence type="predicted"/>
<protein>
    <recommendedName>
        <fullName evidence="3">Transposase</fullName>
    </recommendedName>
</protein>
<accession>A0ABR8F341</accession>
<dbReference type="EMBL" id="JACJTE010000031">
    <property type="protein sequence ID" value="MBD2563484.1"/>
    <property type="molecule type" value="Genomic_DNA"/>
</dbReference>
<evidence type="ECO:0008006" key="3">
    <source>
        <dbReference type="Google" id="ProtNLM"/>
    </source>
</evidence>